<reference evidence="9" key="1">
    <citation type="journal article" date="2022" name="bioRxiv">
        <title>Sequencing and chromosome-scale assembly of the giantPleurodeles waltlgenome.</title>
        <authorList>
            <person name="Brown T."/>
            <person name="Elewa A."/>
            <person name="Iarovenko S."/>
            <person name="Subramanian E."/>
            <person name="Araus A.J."/>
            <person name="Petzold A."/>
            <person name="Susuki M."/>
            <person name="Suzuki K.-i.T."/>
            <person name="Hayashi T."/>
            <person name="Toyoda A."/>
            <person name="Oliveira C."/>
            <person name="Osipova E."/>
            <person name="Leigh N.D."/>
            <person name="Simon A."/>
            <person name="Yun M.H."/>
        </authorList>
    </citation>
    <scope>NUCLEOTIDE SEQUENCE</scope>
    <source>
        <strain evidence="9">20211129_DDA</strain>
        <tissue evidence="9">Liver</tissue>
    </source>
</reference>
<dbReference type="PROSITE" id="PS50002">
    <property type="entry name" value="SH3"/>
    <property type="match status" value="1"/>
</dbReference>
<accession>A0AAV7S5K3</accession>
<dbReference type="Pfam" id="PF00169">
    <property type="entry name" value="PH"/>
    <property type="match status" value="1"/>
</dbReference>
<dbReference type="AlphaFoldDB" id="A0AAV7S5K3"/>
<dbReference type="SUPFAM" id="SSF48350">
    <property type="entry name" value="GTPase activation domain, GAP"/>
    <property type="match status" value="1"/>
</dbReference>
<feature type="region of interest" description="Disordered" evidence="4">
    <location>
        <begin position="260"/>
        <end position="279"/>
    </location>
</feature>
<dbReference type="InterPro" id="IPR000198">
    <property type="entry name" value="RhoGAP_dom"/>
</dbReference>
<dbReference type="SUPFAM" id="SSF50729">
    <property type="entry name" value="PH domain-like"/>
    <property type="match status" value="1"/>
</dbReference>
<dbReference type="CDD" id="cd13233">
    <property type="entry name" value="PH_ARHGAP9-like"/>
    <property type="match status" value="1"/>
</dbReference>
<feature type="domain" description="PH" evidence="6">
    <location>
        <begin position="400"/>
        <end position="512"/>
    </location>
</feature>
<dbReference type="GO" id="GO:0005737">
    <property type="term" value="C:cytoplasm"/>
    <property type="evidence" value="ECO:0007669"/>
    <property type="project" value="TreeGrafter"/>
</dbReference>
<dbReference type="Gene3D" id="2.20.70.10">
    <property type="match status" value="1"/>
</dbReference>
<proteinExistence type="predicted"/>
<evidence type="ECO:0000259" key="7">
    <source>
        <dbReference type="PROSITE" id="PS50020"/>
    </source>
</evidence>
<evidence type="ECO:0000256" key="2">
    <source>
        <dbReference type="ARBA" id="ARBA00022468"/>
    </source>
</evidence>
<dbReference type="PROSITE" id="PS50003">
    <property type="entry name" value="PH_DOMAIN"/>
    <property type="match status" value="1"/>
</dbReference>
<dbReference type="FunFam" id="2.30.29.30:FF:000182">
    <property type="entry name" value="Rho GTPase activating protein 9"/>
    <property type="match status" value="1"/>
</dbReference>
<feature type="compositionally biased region" description="Polar residues" evidence="4">
    <location>
        <begin position="270"/>
        <end position="279"/>
    </location>
</feature>
<dbReference type="Gene3D" id="2.30.29.30">
    <property type="entry name" value="Pleckstrin-homology domain (PH domain)/Phosphotyrosine-binding domain (PTB)"/>
    <property type="match status" value="1"/>
</dbReference>
<organism evidence="9 10">
    <name type="scientific">Pleurodeles waltl</name>
    <name type="common">Iberian ribbed newt</name>
    <dbReference type="NCBI Taxonomy" id="8319"/>
    <lineage>
        <taxon>Eukaryota</taxon>
        <taxon>Metazoa</taxon>
        <taxon>Chordata</taxon>
        <taxon>Craniata</taxon>
        <taxon>Vertebrata</taxon>
        <taxon>Euteleostomi</taxon>
        <taxon>Amphibia</taxon>
        <taxon>Batrachia</taxon>
        <taxon>Caudata</taxon>
        <taxon>Salamandroidea</taxon>
        <taxon>Salamandridae</taxon>
        <taxon>Pleurodelinae</taxon>
        <taxon>Pleurodeles</taxon>
    </lineage>
</organism>
<dbReference type="InterPro" id="IPR036028">
    <property type="entry name" value="SH3-like_dom_sf"/>
</dbReference>
<dbReference type="PROSITE" id="PS50020">
    <property type="entry name" value="WW_DOMAIN_2"/>
    <property type="match status" value="1"/>
</dbReference>
<dbReference type="FunFam" id="1.10.555.10:FF:000003">
    <property type="entry name" value="Putative rho GTPase-activating protein 12"/>
    <property type="match status" value="1"/>
</dbReference>
<dbReference type="GO" id="GO:0005543">
    <property type="term" value="F:phospholipid binding"/>
    <property type="evidence" value="ECO:0007669"/>
    <property type="project" value="InterPro"/>
</dbReference>
<evidence type="ECO:0008006" key="11">
    <source>
        <dbReference type="Google" id="ProtNLM"/>
    </source>
</evidence>
<evidence type="ECO:0000259" key="6">
    <source>
        <dbReference type="PROSITE" id="PS50003"/>
    </source>
</evidence>
<dbReference type="InterPro" id="IPR001849">
    <property type="entry name" value="PH_domain"/>
</dbReference>
<dbReference type="Pfam" id="PF00620">
    <property type="entry name" value="RhoGAP"/>
    <property type="match status" value="1"/>
</dbReference>
<protein>
    <recommendedName>
        <fullName evidence="11">Rho GTPase-activating protein 9</fullName>
    </recommendedName>
</protein>
<dbReference type="SUPFAM" id="SSF50044">
    <property type="entry name" value="SH3-domain"/>
    <property type="match status" value="1"/>
</dbReference>
<dbReference type="InterPro" id="IPR001452">
    <property type="entry name" value="SH3_domain"/>
</dbReference>
<dbReference type="PANTHER" id="PTHR23176">
    <property type="entry name" value="RHO/RAC/CDC GTPASE-ACTIVATING PROTEIN"/>
    <property type="match status" value="1"/>
</dbReference>
<dbReference type="SUPFAM" id="SSF51045">
    <property type="entry name" value="WW domain"/>
    <property type="match status" value="1"/>
</dbReference>
<dbReference type="InterPro" id="IPR001605">
    <property type="entry name" value="PH_dom-spectrin-type"/>
</dbReference>
<dbReference type="InterPro" id="IPR036020">
    <property type="entry name" value="WW_dom_sf"/>
</dbReference>
<dbReference type="InterPro" id="IPR011993">
    <property type="entry name" value="PH-like_dom_sf"/>
</dbReference>
<evidence type="ECO:0000259" key="8">
    <source>
        <dbReference type="PROSITE" id="PS50238"/>
    </source>
</evidence>
<dbReference type="SMART" id="SM00233">
    <property type="entry name" value="PH"/>
    <property type="match status" value="1"/>
</dbReference>
<dbReference type="Gene3D" id="1.10.555.10">
    <property type="entry name" value="Rho GTPase activation protein"/>
    <property type="match status" value="1"/>
</dbReference>
<comment type="caution">
    <text evidence="9">The sequence shown here is derived from an EMBL/GenBank/DDBJ whole genome shotgun (WGS) entry which is preliminary data.</text>
</comment>
<evidence type="ECO:0000256" key="1">
    <source>
        <dbReference type="ARBA" id="ARBA00022443"/>
    </source>
</evidence>
<sequence length="755" mass="86413">MPGRWRLVGRSWKRTEKAFTISPAPAVTLQATRDYQYHSMDGRFVFLKDGDLFILLSKITEDWWQVRRLGDPSTMKAFLVPAAYMKEVFLKGDGVRNASLAVVTSRKARECPGPTVQFSSPKDHYSHFHGPQLTGYQSLHQLNLPECSGVRTRQHSMQTSSSYERTGKWDIPYCKYQQGQSTSGEDLQSTKVLSSHEPIMEIPEPESPVYTNLEELRNVKMDPPTPTCSPMRVLDVWEQHLDPKTGRTYFFNLETKEKSWKPPRKARNESPGQQAAVTTGTPEAEELLKECPKASENGEPEQITVQLAEQYYSNLKCIGSSEHLTAAENPLSDAHTQIKNIALPLQRLTYTKSMVLSETRAPKATHRRNLSHHDLERFTETKPCPAITTVSSKVDDMPHEVEKAGQLNKTKIAEGGRKLRKNWNSSWVVLAGNSLVFYKDPKVHNPSGWKPSHSKPESSVDLRGAILEWARDMSSKKNVIHLRMVTGNEFLLQSDNESIIYEWHQSLRKVLQRLEDENPMDPLTLYSLRRTNSSDLLDGSGDEEDISPKQKDGLKVSLYRTLSGQENSDKKRVKNRLRRFITKRPPLKALQEKGLIKDQVFGCRLDALCQRENTTVPEFVRLCTEAVDKRGLDVDGIYRVNGNLAIIQKLRFIVDRERAVTSDGRYVFPEKRPQEEKLNLDHSEWEDIHVITGAVKLFFRELPDPVIPYNLFDEFVAAIKLPEYSDKVDGIRQHVRSLPRPNYDTLKFILEHLKR</sequence>
<dbReference type="PANTHER" id="PTHR23176:SF103">
    <property type="entry name" value="RHO GTPASE-ACTIVATING PROTEIN 9"/>
    <property type="match status" value="1"/>
</dbReference>
<dbReference type="CDD" id="cd00201">
    <property type="entry name" value="WW"/>
    <property type="match status" value="1"/>
</dbReference>
<dbReference type="InterPro" id="IPR008936">
    <property type="entry name" value="Rho_GTPase_activation_prot"/>
</dbReference>
<dbReference type="Pfam" id="PF00397">
    <property type="entry name" value="WW"/>
    <property type="match status" value="1"/>
</dbReference>
<dbReference type="InterPro" id="IPR050729">
    <property type="entry name" value="Rho-GAP"/>
</dbReference>
<dbReference type="Proteomes" id="UP001066276">
    <property type="component" value="Chromosome 4_2"/>
</dbReference>
<feature type="domain" description="WW" evidence="7">
    <location>
        <begin position="237"/>
        <end position="265"/>
    </location>
</feature>
<dbReference type="GO" id="GO:0007165">
    <property type="term" value="P:signal transduction"/>
    <property type="evidence" value="ECO:0007669"/>
    <property type="project" value="InterPro"/>
</dbReference>
<dbReference type="Gene3D" id="2.30.30.40">
    <property type="entry name" value="SH3 Domains"/>
    <property type="match status" value="1"/>
</dbReference>
<evidence type="ECO:0000259" key="5">
    <source>
        <dbReference type="PROSITE" id="PS50002"/>
    </source>
</evidence>
<dbReference type="InterPro" id="IPR001202">
    <property type="entry name" value="WW_dom"/>
</dbReference>
<name>A0AAV7S5K3_PLEWA</name>
<evidence type="ECO:0000313" key="9">
    <source>
        <dbReference type="EMBL" id="KAJ1160274.1"/>
    </source>
</evidence>
<dbReference type="PRINTS" id="PR00683">
    <property type="entry name" value="SPECTRINPH"/>
</dbReference>
<evidence type="ECO:0000313" key="10">
    <source>
        <dbReference type="Proteomes" id="UP001066276"/>
    </source>
</evidence>
<dbReference type="SMART" id="SM00324">
    <property type="entry name" value="RhoGAP"/>
    <property type="match status" value="1"/>
</dbReference>
<evidence type="ECO:0000256" key="3">
    <source>
        <dbReference type="PROSITE-ProRule" id="PRU00192"/>
    </source>
</evidence>
<evidence type="ECO:0000256" key="4">
    <source>
        <dbReference type="SAM" id="MobiDB-lite"/>
    </source>
</evidence>
<gene>
    <name evidence="9" type="ORF">NDU88_000776</name>
</gene>
<dbReference type="PROSITE" id="PS50238">
    <property type="entry name" value="RHOGAP"/>
    <property type="match status" value="1"/>
</dbReference>
<keyword evidence="1 3" id="KW-0728">SH3 domain</keyword>
<keyword evidence="10" id="KW-1185">Reference proteome</keyword>
<feature type="domain" description="SH3" evidence="5">
    <location>
        <begin position="24"/>
        <end position="90"/>
    </location>
</feature>
<dbReference type="EMBL" id="JANPWB010000008">
    <property type="protein sequence ID" value="KAJ1160274.1"/>
    <property type="molecule type" value="Genomic_DNA"/>
</dbReference>
<keyword evidence="2" id="KW-0343">GTPase activation</keyword>
<dbReference type="GO" id="GO:0005096">
    <property type="term" value="F:GTPase activator activity"/>
    <property type="evidence" value="ECO:0007669"/>
    <property type="project" value="UniProtKB-KW"/>
</dbReference>
<feature type="domain" description="Rho-GAP" evidence="8">
    <location>
        <begin position="603"/>
        <end position="755"/>
    </location>
</feature>
<dbReference type="SMART" id="SM00456">
    <property type="entry name" value="WW"/>
    <property type="match status" value="1"/>
</dbReference>